<dbReference type="Proteomes" id="UP000191448">
    <property type="component" value="Unassembled WGS sequence"/>
</dbReference>
<organism evidence="1 2">
    <name type="scientific">Clostridium thermobutyricum DSM 4928</name>
    <dbReference type="NCBI Taxonomy" id="1121339"/>
    <lineage>
        <taxon>Bacteria</taxon>
        <taxon>Bacillati</taxon>
        <taxon>Bacillota</taxon>
        <taxon>Clostridia</taxon>
        <taxon>Eubacteriales</taxon>
        <taxon>Clostridiaceae</taxon>
        <taxon>Clostridium</taxon>
    </lineage>
</organism>
<proteinExistence type="predicted"/>
<dbReference type="EMBL" id="LTAY01000043">
    <property type="protein sequence ID" value="OPX47599.1"/>
    <property type="molecule type" value="Genomic_DNA"/>
</dbReference>
<evidence type="ECO:0000313" key="1">
    <source>
        <dbReference type="EMBL" id="OPX47599.1"/>
    </source>
</evidence>
<comment type="caution">
    <text evidence="1">The sequence shown here is derived from an EMBL/GenBank/DDBJ whole genome shotgun (WGS) entry which is preliminary data.</text>
</comment>
<gene>
    <name evidence="1" type="ORF">CLTHE_17640</name>
</gene>
<evidence type="ECO:0000313" key="2">
    <source>
        <dbReference type="Proteomes" id="UP000191448"/>
    </source>
</evidence>
<accession>A0A1V4SUL0</accession>
<protein>
    <submittedName>
        <fullName evidence="1">Uncharacterized protein</fullName>
    </submittedName>
</protein>
<name>A0A1V4SUL0_9CLOT</name>
<sequence length="46" mass="5841">MEESMRKIKKEIDGIYYIYKKMKSFMKNHITKDKKYIYFKNQEEIK</sequence>
<dbReference type="AlphaFoldDB" id="A0A1V4SUL0"/>
<reference evidence="1 2" key="1">
    <citation type="submission" date="2016-02" db="EMBL/GenBank/DDBJ databases">
        <title>Genome sequence of Clostridium thermobutyricum DSM 4928.</title>
        <authorList>
            <person name="Poehlein A."/>
            <person name="Daniel R."/>
        </authorList>
    </citation>
    <scope>NUCLEOTIDE SEQUENCE [LARGE SCALE GENOMIC DNA]</scope>
    <source>
        <strain evidence="1 2">DSM 4928</strain>
    </source>
</reference>